<name>A0A1H2ACC4_9ACTN</name>
<dbReference type="Gene3D" id="3.10.180.10">
    <property type="entry name" value="2,3-Dihydroxybiphenyl 1,2-Dioxygenase, domain 1"/>
    <property type="match status" value="1"/>
</dbReference>
<organism evidence="2 3">
    <name type="scientific">Microlunatus soli</name>
    <dbReference type="NCBI Taxonomy" id="630515"/>
    <lineage>
        <taxon>Bacteria</taxon>
        <taxon>Bacillati</taxon>
        <taxon>Actinomycetota</taxon>
        <taxon>Actinomycetes</taxon>
        <taxon>Propionibacteriales</taxon>
        <taxon>Propionibacteriaceae</taxon>
        <taxon>Microlunatus</taxon>
    </lineage>
</organism>
<reference evidence="2 3" key="1">
    <citation type="submission" date="2016-10" db="EMBL/GenBank/DDBJ databases">
        <authorList>
            <person name="de Groot N.N."/>
        </authorList>
    </citation>
    <scope>NUCLEOTIDE SEQUENCE [LARGE SCALE GENOMIC DNA]</scope>
    <source>
        <strain evidence="2 3">DSM 21800</strain>
    </source>
</reference>
<gene>
    <name evidence="2" type="ORF">SAMN04489812_5825</name>
</gene>
<dbReference type="STRING" id="630515.SAMN04489812_5825"/>
<keyword evidence="3" id="KW-1185">Reference proteome</keyword>
<dbReference type="AlphaFoldDB" id="A0A1H2ACC4"/>
<dbReference type="Proteomes" id="UP000199103">
    <property type="component" value="Chromosome I"/>
</dbReference>
<accession>A0A1H2ACC4</accession>
<dbReference type="Pfam" id="PF18029">
    <property type="entry name" value="Glyoxalase_6"/>
    <property type="match status" value="1"/>
</dbReference>
<evidence type="ECO:0000313" key="3">
    <source>
        <dbReference type="Proteomes" id="UP000199103"/>
    </source>
</evidence>
<protein>
    <recommendedName>
        <fullName evidence="1">Glyoxalase-like domain-containing protein</fullName>
    </recommendedName>
</protein>
<feature type="domain" description="Glyoxalase-like" evidence="1">
    <location>
        <begin position="60"/>
        <end position="123"/>
    </location>
</feature>
<evidence type="ECO:0000259" key="1">
    <source>
        <dbReference type="Pfam" id="PF18029"/>
    </source>
</evidence>
<proteinExistence type="predicted"/>
<dbReference type="EMBL" id="LT629772">
    <property type="protein sequence ID" value="SDT43509.1"/>
    <property type="molecule type" value="Genomic_DNA"/>
</dbReference>
<sequence length="126" mass="13377">MAGGSPDGEPYAHIPCRFACQAPALEEAPKPGTPADAGYALVCPPEGVAGLALNFEYDANYRRPTWPTAPGEQIVSQHLDIGTTDLDGSVAWAIECGATPADHQPSDHFRVLFDPDGHPFCLCRSD</sequence>
<evidence type="ECO:0000313" key="2">
    <source>
        <dbReference type="EMBL" id="SDT43509.1"/>
    </source>
</evidence>
<dbReference type="InterPro" id="IPR041581">
    <property type="entry name" value="Glyoxalase_6"/>
</dbReference>
<dbReference type="InterPro" id="IPR029068">
    <property type="entry name" value="Glyas_Bleomycin-R_OHBP_Dase"/>
</dbReference>
<dbReference type="SUPFAM" id="SSF54593">
    <property type="entry name" value="Glyoxalase/Bleomycin resistance protein/Dihydroxybiphenyl dioxygenase"/>
    <property type="match status" value="1"/>
</dbReference>